<feature type="compositionally biased region" description="Basic and acidic residues" evidence="1">
    <location>
        <begin position="23"/>
        <end position="38"/>
    </location>
</feature>
<comment type="caution">
    <text evidence="2">The sequence shown here is derived from an EMBL/GenBank/DDBJ whole genome shotgun (WGS) entry which is preliminary data.</text>
</comment>
<evidence type="ECO:0000313" key="3">
    <source>
        <dbReference type="Proteomes" id="UP000503640"/>
    </source>
</evidence>
<keyword evidence="3" id="KW-1185">Reference proteome</keyword>
<dbReference type="AlphaFoldDB" id="A0A7I9VNM6"/>
<reference evidence="3" key="1">
    <citation type="journal article" date="2020" name="Appl. Environ. Microbiol.">
        <title>Diazotrophic Anaeromyxobacter Isolates from Soils.</title>
        <authorList>
            <person name="Masuda Y."/>
            <person name="Yamanaka H."/>
            <person name="Xu Z.X."/>
            <person name="Shiratori Y."/>
            <person name="Aono T."/>
            <person name="Amachi S."/>
            <person name="Senoo K."/>
            <person name="Itoh H."/>
        </authorList>
    </citation>
    <scope>NUCLEOTIDE SEQUENCE [LARGE SCALE GENOMIC DNA]</scope>
    <source>
        <strain evidence="3">R267</strain>
    </source>
</reference>
<dbReference type="RefSeq" id="WP_176065535.1">
    <property type="nucleotide sequence ID" value="NZ_BJTG01000005.1"/>
</dbReference>
<dbReference type="EMBL" id="BJTG01000005">
    <property type="protein sequence ID" value="GEJ57710.1"/>
    <property type="molecule type" value="Genomic_DNA"/>
</dbReference>
<feature type="compositionally biased region" description="Basic and acidic residues" evidence="1">
    <location>
        <begin position="117"/>
        <end position="127"/>
    </location>
</feature>
<dbReference type="Proteomes" id="UP000503640">
    <property type="component" value="Unassembled WGS sequence"/>
</dbReference>
<feature type="compositionally biased region" description="Low complexity" evidence="1">
    <location>
        <begin position="136"/>
        <end position="148"/>
    </location>
</feature>
<feature type="region of interest" description="Disordered" evidence="1">
    <location>
        <begin position="1"/>
        <end position="38"/>
    </location>
</feature>
<evidence type="ECO:0000313" key="2">
    <source>
        <dbReference type="EMBL" id="GEJ57710.1"/>
    </source>
</evidence>
<feature type="region of interest" description="Disordered" evidence="1">
    <location>
        <begin position="117"/>
        <end position="173"/>
    </location>
</feature>
<protein>
    <submittedName>
        <fullName evidence="2">Uncharacterized protein</fullName>
    </submittedName>
</protein>
<dbReference type="NCBIfam" id="NF041621">
    <property type="entry name" value="MXAN_5187_C_dom"/>
    <property type="match status" value="1"/>
</dbReference>
<proteinExistence type="predicted"/>
<name>A0A7I9VNM6_9BACT</name>
<organism evidence="2 3">
    <name type="scientific">Anaeromyxobacter diazotrophicus</name>
    <dbReference type="NCBI Taxonomy" id="2590199"/>
    <lineage>
        <taxon>Bacteria</taxon>
        <taxon>Pseudomonadati</taxon>
        <taxon>Myxococcota</taxon>
        <taxon>Myxococcia</taxon>
        <taxon>Myxococcales</taxon>
        <taxon>Cystobacterineae</taxon>
        <taxon>Anaeromyxobacteraceae</taxon>
        <taxon>Anaeromyxobacter</taxon>
    </lineage>
</organism>
<sequence length="244" mass="27539">MARPPQKPALGNKLSAQASQDPRAQEESARQDRHRTDDLAETCGRIEEDLEALKARYEMYFLGIERREPARERDEMKRRVARLQGEFIRNTGLRFRVQTLHARFLSYERMWMRSTREREEGTYQRDLKKLRRRGPAEPAAAQLAAPGAPAAPTPAVPGPAVKPAAPPPPPVPGASEAKLRALYAEYLAAKRQCGEDVSRFTYEALARTVAKQVPELIQKYKAKTVDFRVEVKGGRAVLKVLPRV</sequence>
<evidence type="ECO:0000256" key="1">
    <source>
        <dbReference type="SAM" id="MobiDB-lite"/>
    </source>
</evidence>
<accession>A0A7I9VNM6</accession>
<gene>
    <name evidence="2" type="ORF">AMYX_24510</name>
</gene>